<protein>
    <submittedName>
        <fullName evidence="2">Uncharacterized protein</fullName>
    </submittedName>
</protein>
<evidence type="ECO:0000256" key="1">
    <source>
        <dbReference type="SAM" id="MobiDB-lite"/>
    </source>
</evidence>
<dbReference type="AlphaFoldDB" id="A0A197ZW29"/>
<dbReference type="EMBL" id="LYPB01000096">
    <property type="protein sequence ID" value="OAS13240.1"/>
    <property type="molecule type" value="Genomic_DNA"/>
</dbReference>
<name>A0A197ZW29_9BACL</name>
<dbReference type="RefSeq" id="WP_068671603.1">
    <property type="nucleotide sequence ID" value="NZ_LYPB01000096.1"/>
</dbReference>
<proteinExistence type="predicted"/>
<feature type="region of interest" description="Disordered" evidence="1">
    <location>
        <begin position="1"/>
        <end position="22"/>
    </location>
</feature>
<gene>
    <name evidence="2" type="ORF">A8708_33185</name>
</gene>
<accession>A0A197ZW29</accession>
<dbReference type="OrthoDB" id="9865331at2"/>
<comment type="caution">
    <text evidence="2">The sequence shown here is derived from an EMBL/GenBank/DDBJ whole genome shotgun (WGS) entry which is preliminary data.</text>
</comment>
<sequence>MVSRRKKTSNVGTSETKAPFASRINDQQDVSLKQLQQQMPDLIERIQAIAPGCILVQINYGNGGLDMSTNNNMSGNNFSGASFSGQTSFQARDVNQTQNLPSDIEKNFAALLEEIKTWPDSDDKQDAIDHTAKLEESVKSGAWERAKKIIGWFPGAIRTSASFLAILKFIEEAS</sequence>
<evidence type="ECO:0000313" key="3">
    <source>
        <dbReference type="Proteomes" id="UP000078454"/>
    </source>
</evidence>
<dbReference type="Proteomes" id="UP000078454">
    <property type="component" value="Unassembled WGS sequence"/>
</dbReference>
<reference evidence="2 3" key="1">
    <citation type="submission" date="2016-05" db="EMBL/GenBank/DDBJ databases">
        <title>Paenibacillus sp. 1ZS3-15 nov., isolated from the rhizosphere soil.</title>
        <authorList>
            <person name="Zhang X.X."/>
            <person name="Zhang J."/>
        </authorList>
    </citation>
    <scope>NUCLEOTIDE SEQUENCE [LARGE SCALE GENOMIC DNA]</scope>
    <source>
        <strain evidence="2 3">1ZS3-15</strain>
    </source>
</reference>
<evidence type="ECO:0000313" key="2">
    <source>
        <dbReference type="EMBL" id="OAS13240.1"/>
    </source>
</evidence>
<organism evidence="2 3">
    <name type="scientific">Paenibacillus oryzisoli</name>
    <dbReference type="NCBI Taxonomy" id="1850517"/>
    <lineage>
        <taxon>Bacteria</taxon>
        <taxon>Bacillati</taxon>
        <taxon>Bacillota</taxon>
        <taxon>Bacilli</taxon>
        <taxon>Bacillales</taxon>
        <taxon>Paenibacillaceae</taxon>
        <taxon>Paenibacillus</taxon>
    </lineage>
</organism>
<keyword evidence="3" id="KW-1185">Reference proteome</keyword>